<name>A0A6J8BAW7_MYTCO</name>
<evidence type="ECO:0000313" key="2">
    <source>
        <dbReference type="EMBL" id="CAC5380666.1"/>
    </source>
</evidence>
<evidence type="ECO:0000313" key="3">
    <source>
        <dbReference type="Proteomes" id="UP000507470"/>
    </source>
</evidence>
<dbReference type="InterPro" id="IPR005135">
    <property type="entry name" value="Endo/exonuclease/phosphatase"/>
</dbReference>
<protein>
    <recommendedName>
        <fullName evidence="1">Endonuclease/exonuclease/phosphatase domain-containing protein</fullName>
    </recommendedName>
</protein>
<dbReference type="SUPFAM" id="SSF56219">
    <property type="entry name" value="DNase I-like"/>
    <property type="match status" value="1"/>
</dbReference>
<dbReference type="Pfam" id="PF14529">
    <property type="entry name" value="Exo_endo_phos_2"/>
    <property type="match status" value="1"/>
</dbReference>
<feature type="domain" description="Endonuclease/exonuclease/phosphatase" evidence="1">
    <location>
        <begin position="16"/>
        <end position="110"/>
    </location>
</feature>
<sequence>MKGITNKLLLVSIDIAYRSSNNSTAEFQEWIDILYEIIQSFGLTHTIIIGGDLNENLLVTSNNKRGKYISEFINESKLKTQNVGKTFIHSNGKDCTAIDYVSYPEHFSDNILHLRRLEITSNISYHYPVCANVKFCFSMKPTQGIKSNTGQIVRKIDWHKIDKDLYKQVLSDKLDKCDFTINDPIEIDEAVTSINGVNSYNIVPPQKGKKT</sequence>
<keyword evidence="3" id="KW-1185">Reference proteome</keyword>
<dbReference type="OrthoDB" id="6195937at2759"/>
<evidence type="ECO:0000259" key="1">
    <source>
        <dbReference type="Pfam" id="PF14529"/>
    </source>
</evidence>
<dbReference type="AlphaFoldDB" id="A0A6J8BAW7"/>
<dbReference type="Proteomes" id="UP000507470">
    <property type="component" value="Unassembled WGS sequence"/>
</dbReference>
<proteinExistence type="predicted"/>
<dbReference type="InterPro" id="IPR036691">
    <property type="entry name" value="Endo/exonu/phosph_ase_sf"/>
</dbReference>
<organism evidence="2 3">
    <name type="scientific">Mytilus coruscus</name>
    <name type="common">Sea mussel</name>
    <dbReference type="NCBI Taxonomy" id="42192"/>
    <lineage>
        <taxon>Eukaryota</taxon>
        <taxon>Metazoa</taxon>
        <taxon>Spiralia</taxon>
        <taxon>Lophotrochozoa</taxon>
        <taxon>Mollusca</taxon>
        <taxon>Bivalvia</taxon>
        <taxon>Autobranchia</taxon>
        <taxon>Pteriomorphia</taxon>
        <taxon>Mytilida</taxon>
        <taxon>Mytiloidea</taxon>
        <taxon>Mytilidae</taxon>
        <taxon>Mytilinae</taxon>
        <taxon>Mytilus</taxon>
    </lineage>
</organism>
<accession>A0A6J8BAW7</accession>
<dbReference type="EMBL" id="CACVKT020002931">
    <property type="protein sequence ID" value="CAC5380666.1"/>
    <property type="molecule type" value="Genomic_DNA"/>
</dbReference>
<gene>
    <name evidence="2" type="ORF">MCOR_16620</name>
</gene>
<dbReference type="Gene3D" id="3.60.10.10">
    <property type="entry name" value="Endonuclease/exonuclease/phosphatase"/>
    <property type="match status" value="1"/>
</dbReference>
<reference evidence="2 3" key="1">
    <citation type="submission" date="2020-06" db="EMBL/GenBank/DDBJ databases">
        <authorList>
            <person name="Li R."/>
            <person name="Bekaert M."/>
        </authorList>
    </citation>
    <scope>NUCLEOTIDE SEQUENCE [LARGE SCALE GENOMIC DNA]</scope>
    <source>
        <strain evidence="3">wild</strain>
    </source>
</reference>